<reference evidence="1 2" key="1">
    <citation type="journal article" date="2020" name="Front. Microbiol.">
        <title>Single-cell genomics of novel Actinobacteria with the Wood-Ljungdahl pathway discovered in a serpentinizing system.</title>
        <authorList>
            <person name="Merino N."/>
            <person name="Kawai M."/>
            <person name="Boyd E.S."/>
            <person name="Colman D.R."/>
            <person name="McGlynn S.E."/>
            <person name="Nealson K.H."/>
            <person name="Kurokawa K."/>
            <person name="Hongoh Y."/>
        </authorList>
    </citation>
    <scope>NUCLEOTIDE SEQUENCE [LARGE SCALE GENOMIC DNA]</scope>
    <source>
        <strain evidence="1 2">S47</strain>
    </source>
</reference>
<sequence length="21" mass="2538">ILDLLGAEHKLFKRWEGYHPD</sequence>
<feature type="non-terminal residue" evidence="1">
    <location>
        <position position="1"/>
    </location>
</feature>
<proteinExistence type="predicted"/>
<evidence type="ECO:0000313" key="2">
    <source>
        <dbReference type="Proteomes" id="UP000569018"/>
    </source>
</evidence>
<dbReference type="EMBL" id="BLSD01000163">
    <property type="protein sequence ID" value="GFP40191.1"/>
    <property type="molecule type" value="Genomic_DNA"/>
</dbReference>
<evidence type="ECO:0000313" key="1">
    <source>
        <dbReference type="EMBL" id="GFP40191.1"/>
    </source>
</evidence>
<protein>
    <submittedName>
        <fullName evidence="1">Uncharacterized protein</fullName>
    </submittedName>
</protein>
<comment type="caution">
    <text evidence="1">The sequence shown here is derived from an EMBL/GenBank/DDBJ whole genome shotgun (WGS) entry which is preliminary data.</text>
</comment>
<dbReference type="AlphaFoldDB" id="A0A6V8QBD1"/>
<accession>A0A6V8QBD1</accession>
<organism evidence="1 2">
    <name type="scientific">Candidatus Hakubella thermalkaliphila</name>
    <dbReference type="NCBI Taxonomy" id="2754717"/>
    <lineage>
        <taxon>Bacteria</taxon>
        <taxon>Bacillati</taxon>
        <taxon>Actinomycetota</taxon>
        <taxon>Actinomycetota incertae sedis</taxon>
        <taxon>Candidatus Hakubellales</taxon>
        <taxon>Candidatus Hakubellaceae</taxon>
        <taxon>Candidatus Hakubella</taxon>
    </lineage>
</organism>
<dbReference type="Proteomes" id="UP000569018">
    <property type="component" value="Unassembled WGS sequence"/>
</dbReference>
<name>A0A6V8QBD1_9ACTN</name>
<gene>
    <name evidence="1" type="ORF">HKBW3S47_01888</name>
</gene>